<evidence type="ECO:0000313" key="6">
    <source>
        <dbReference type="EMBL" id="GAU97247.1"/>
    </source>
</evidence>
<feature type="region of interest" description="Disordered" evidence="4">
    <location>
        <begin position="396"/>
        <end position="442"/>
    </location>
</feature>
<dbReference type="Proteomes" id="UP000186922">
    <property type="component" value="Unassembled WGS sequence"/>
</dbReference>
<dbReference type="GO" id="GO:0021556">
    <property type="term" value="P:central nervous system formation"/>
    <property type="evidence" value="ECO:0007669"/>
    <property type="project" value="TreeGrafter"/>
</dbReference>
<feature type="domain" description="Spaetzle" evidence="5">
    <location>
        <begin position="277"/>
        <end position="366"/>
    </location>
</feature>
<evidence type="ECO:0000256" key="3">
    <source>
        <dbReference type="ARBA" id="ARBA00023180"/>
    </source>
</evidence>
<evidence type="ECO:0000256" key="4">
    <source>
        <dbReference type="SAM" id="MobiDB-lite"/>
    </source>
</evidence>
<dbReference type="InterPro" id="IPR029034">
    <property type="entry name" value="Cystine-knot_cytokine"/>
</dbReference>
<dbReference type="PANTHER" id="PTHR23199:SF12">
    <property type="entry name" value="NEUROTROPHIN 1-RELATED"/>
    <property type="match status" value="1"/>
</dbReference>
<keyword evidence="7" id="KW-1185">Reference proteome</keyword>
<dbReference type="InterPro" id="IPR032104">
    <property type="entry name" value="Spaetzle"/>
</dbReference>
<dbReference type="AlphaFoldDB" id="A0A1D1VBY3"/>
<gene>
    <name evidence="6" type="primary">RvY_08576</name>
    <name evidence="6" type="synonym">RvY_08576.1</name>
    <name evidence="6" type="ORF">RvY_08576-1</name>
</gene>
<protein>
    <recommendedName>
        <fullName evidence="5">Spaetzle domain-containing protein</fullName>
    </recommendedName>
</protein>
<dbReference type="GO" id="GO:0005615">
    <property type="term" value="C:extracellular space"/>
    <property type="evidence" value="ECO:0007669"/>
    <property type="project" value="UniProtKB-ARBA"/>
</dbReference>
<dbReference type="Gene3D" id="2.10.90.10">
    <property type="entry name" value="Cystine-knot cytokines"/>
    <property type="match status" value="1"/>
</dbReference>
<dbReference type="GO" id="GO:0005121">
    <property type="term" value="F:Toll binding"/>
    <property type="evidence" value="ECO:0007669"/>
    <property type="project" value="TreeGrafter"/>
</dbReference>
<dbReference type="Pfam" id="PF16077">
    <property type="entry name" value="Spaetzle"/>
    <property type="match status" value="1"/>
</dbReference>
<keyword evidence="2" id="KW-1015">Disulfide bond</keyword>
<dbReference type="GO" id="GO:0045087">
    <property type="term" value="P:innate immune response"/>
    <property type="evidence" value="ECO:0007669"/>
    <property type="project" value="TreeGrafter"/>
</dbReference>
<keyword evidence="3" id="KW-0325">Glycoprotein</keyword>
<organism evidence="6 7">
    <name type="scientific">Ramazzottius varieornatus</name>
    <name type="common">Water bear</name>
    <name type="synonym">Tardigrade</name>
    <dbReference type="NCBI Taxonomy" id="947166"/>
    <lineage>
        <taxon>Eukaryota</taxon>
        <taxon>Metazoa</taxon>
        <taxon>Ecdysozoa</taxon>
        <taxon>Tardigrada</taxon>
        <taxon>Eutardigrada</taxon>
        <taxon>Parachela</taxon>
        <taxon>Hypsibioidea</taxon>
        <taxon>Ramazzottiidae</taxon>
        <taxon>Ramazzottius</taxon>
    </lineage>
</organism>
<dbReference type="GO" id="GO:0008083">
    <property type="term" value="F:growth factor activity"/>
    <property type="evidence" value="ECO:0007669"/>
    <property type="project" value="TreeGrafter"/>
</dbReference>
<evidence type="ECO:0000256" key="1">
    <source>
        <dbReference type="ARBA" id="ARBA00022729"/>
    </source>
</evidence>
<dbReference type="PANTHER" id="PTHR23199">
    <property type="entry name" value="NEUROTROPHIN 1-RELATED"/>
    <property type="match status" value="1"/>
</dbReference>
<dbReference type="STRING" id="947166.A0A1D1VBY3"/>
<name>A0A1D1VBY3_RAMVA</name>
<comment type="caution">
    <text evidence="6">The sequence shown here is derived from an EMBL/GenBank/DDBJ whole genome shotgun (WGS) entry which is preliminary data.</text>
</comment>
<reference evidence="6 7" key="1">
    <citation type="journal article" date="2016" name="Nat. Commun.">
        <title>Extremotolerant tardigrade genome and improved radiotolerance of human cultured cells by tardigrade-unique protein.</title>
        <authorList>
            <person name="Hashimoto T."/>
            <person name="Horikawa D.D."/>
            <person name="Saito Y."/>
            <person name="Kuwahara H."/>
            <person name="Kozuka-Hata H."/>
            <person name="Shin-I T."/>
            <person name="Minakuchi Y."/>
            <person name="Ohishi K."/>
            <person name="Motoyama A."/>
            <person name="Aizu T."/>
            <person name="Enomoto A."/>
            <person name="Kondo K."/>
            <person name="Tanaka S."/>
            <person name="Hara Y."/>
            <person name="Koshikawa S."/>
            <person name="Sagara H."/>
            <person name="Miura T."/>
            <person name="Yokobori S."/>
            <person name="Miyagawa K."/>
            <person name="Suzuki Y."/>
            <person name="Kubo T."/>
            <person name="Oyama M."/>
            <person name="Kohara Y."/>
            <person name="Fujiyama A."/>
            <person name="Arakawa K."/>
            <person name="Katayama T."/>
            <person name="Toyoda A."/>
            <person name="Kunieda T."/>
        </authorList>
    </citation>
    <scope>NUCLEOTIDE SEQUENCE [LARGE SCALE GENOMIC DNA]</scope>
    <source>
        <strain evidence="6 7">YOKOZUNA-1</strain>
    </source>
</reference>
<sequence length="549" mass="61017">MSLTSGTITTTTSSRHICLVSCLLVAVRYSHCPYITFGILYLAENVGLKTAKSAAENRKNYLSVTGFGPVPRLKDGNATHLYDYETVSSNRIDDRILYSEQMPPTTVPPVLPVPELTTNKPSPPSGTPTISQGSTSTAHAYTPACARSQLQTICLDDPFYPTDLVKEAVLQESEHFTKLYAEVAFQSADNLCDGLSRTDEEKYCNVFSQIHPISASNSWTVNHLNAPLNPTVASATTVDKGWQLPLPASAAEDLRMRAEASGNPAALQDPVLNSKGYVCHSVIHYARIMRAKNHRGQWRVIVNIPGHTQTSRIEECTKPLERCHYISPKLNSACIQKWNFQRLLAWDKYNGFEMDIFRLPVACSCFIRPKTASPLLQSQKFPAVTNNMAPPFVPPMSMSPPKPMPVHAPSNPVSTSIKISSGTSSNRNFNTPPDAPHNIPQQVQQKMQAQPANSWKEERPKNVLLQQGSPSLSETDHWLAMQSSLHPKQRGLSGQGNAGPIDTNAVQLYHQYLANMYPYQLQNNRQSFPSNLQMHDRKRHQRDPSGRYD</sequence>
<proteinExistence type="predicted"/>
<accession>A0A1D1VBY3</accession>
<dbReference type="OrthoDB" id="10064289at2759"/>
<keyword evidence="1" id="KW-0732">Signal</keyword>
<evidence type="ECO:0000256" key="2">
    <source>
        <dbReference type="ARBA" id="ARBA00023157"/>
    </source>
</evidence>
<evidence type="ECO:0000259" key="5">
    <source>
        <dbReference type="Pfam" id="PF16077"/>
    </source>
</evidence>
<feature type="compositionally biased region" description="Pro residues" evidence="4">
    <location>
        <begin position="396"/>
        <end position="406"/>
    </location>
</feature>
<feature type="region of interest" description="Disordered" evidence="4">
    <location>
        <begin position="528"/>
        <end position="549"/>
    </location>
</feature>
<evidence type="ECO:0000313" key="7">
    <source>
        <dbReference type="Proteomes" id="UP000186922"/>
    </source>
</evidence>
<dbReference type="EMBL" id="BDGG01000004">
    <property type="protein sequence ID" value="GAU97247.1"/>
    <property type="molecule type" value="Genomic_DNA"/>
</dbReference>
<dbReference type="SUPFAM" id="SSF57501">
    <property type="entry name" value="Cystine-knot cytokines"/>
    <property type="match status" value="1"/>
</dbReference>
<feature type="compositionally biased region" description="Low complexity" evidence="4">
    <location>
        <begin position="414"/>
        <end position="425"/>
    </location>
</feature>
<dbReference type="InterPro" id="IPR052444">
    <property type="entry name" value="Spz/Toll_ligand-like"/>
</dbReference>